<keyword evidence="8 15" id="KW-0067">ATP-binding</keyword>
<dbReference type="Pfam" id="PF00580">
    <property type="entry name" value="UvrD-helicase"/>
    <property type="match status" value="1"/>
</dbReference>
<evidence type="ECO:0000256" key="17">
    <source>
        <dbReference type="SAM" id="MobiDB-lite"/>
    </source>
</evidence>
<dbReference type="InterPro" id="IPR011335">
    <property type="entry name" value="Restrct_endonuc-II-like"/>
</dbReference>
<keyword evidence="3 15" id="KW-0547">Nucleotide-binding</keyword>
<dbReference type="Gene3D" id="1.10.486.10">
    <property type="entry name" value="PCRA, domain 4"/>
    <property type="match status" value="1"/>
</dbReference>
<keyword evidence="9 15" id="KW-0460">Magnesium</keyword>
<protein>
    <recommendedName>
        <fullName evidence="15">RecBCD enzyme subunit RecB</fullName>
        <ecNumber evidence="15">3.1.11.5</ecNumber>
        <ecNumber evidence="15">5.6.2.4</ecNumber>
    </recommendedName>
    <alternativeName>
        <fullName evidence="15">DNA 3'-5' helicase subunit RecB</fullName>
    </alternativeName>
    <alternativeName>
        <fullName evidence="15">Exonuclease V subunit RecB</fullName>
        <shortName evidence="15">ExoV subunit RecB</shortName>
    </alternativeName>
    <alternativeName>
        <fullName evidence="15">Helicase/nuclease RecBCD subunit RecB</fullName>
    </alternativeName>
</protein>
<dbReference type="EC" id="5.6.2.4" evidence="15"/>
<dbReference type="Gene3D" id="3.40.50.300">
    <property type="entry name" value="P-loop containing nucleotide triphosphate hydrolases"/>
    <property type="match status" value="2"/>
</dbReference>
<feature type="active site" description="For nuclease activity" evidence="15">
    <location>
        <position position="1211"/>
    </location>
</feature>
<evidence type="ECO:0000256" key="1">
    <source>
        <dbReference type="ARBA" id="ARBA00022722"/>
    </source>
</evidence>
<evidence type="ECO:0000256" key="4">
    <source>
        <dbReference type="ARBA" id="ARBA00022763"/>
    </source>
</evidence>
<evidence type="ECO:0000256" key="13">
    <source>
        <dbReference type="ARBA" id="ARBA00034617"/>
    </source>
</evidence>
<evidence type="ECO:0000259" key="19">
    <source>
        <dbReference type="PROSITE" id="PS51217"/>
    </source>
</evidence>
<dbReference type="Gene3D" id="3.90.320.10">
    <property type="match status" value="1"/>
</dbReference>
<evidence type="ECO:0000313" key="21">
    <source>
        <dbReference type="Proteomes" id="UP000562492"/>
    </source>
</evidence>
<evidence type="ECO:0000259" key="18">
    <source>
        <dbReference type="PROSITE" id="PS51198"/>
    </source>
</evidence>
<name>A0ABR6RF62_9BURK</name>
<evidence type="ECO:0000256" key="16">
    <source>
        <dbReference type="PROSITE-ProRule" id="PRU00560"/>
    </source>
</evidence>
<evidence type="ECO:0000313" key="20">
    <source>
        <dbReference type="EMBL" id="MBB6577659.1"/>
    </source>
</evidence>
<comment type="miscellaneous">
    <text evidence="15">In the RecBCD complex, RecB has a slow 3'-5' helicase, an exonuclease activity and loads RecA onto ssDNA, RecD has a fast 5'-3' helicase activity, while RecC stimulates the ATPase and processivity of the RecB helicase and contributes to recognition of the Chi site.</text>
</comment>
<keyword evidence="2 15" id="KW-0479">Metal-binding</keyword>
<dbReference type="InterPro" id="IPR011604">
    <property type="entry name" value="PDDEXK-like_dom_sf"/>
</dbReference>
<evidence type="ECO:0000256" key="6">
    <source>
        <dbReference type="ARBA" id="ARBA00022806"/>
    </source>
</evidence>
<keyword evidence="4 15" id="KW-0227">DNA damage</keyword>
<comment type="catalytic activity">
    <reaction evidence="13 15">
        <text>Couples ATP hydrolysis with the unwinding of duplex DNA by translocating in the 3'-5' direction.</text>
        <dbReference type="EC" id="5.6.2.4"/>
    </reaction>
</comment>
<feature type="binding site" evidence="15">
    <location>
        <position position="1079"/>
    </location>
    <ligand>
        <name>Mg(2+)</name>
        <dbReference type="ChEBI" id="CHEBI:18420"/>
    </ligand>
</feature>
<comment type="caution">
    <text evidence="20">The sequence shown here is derived from an EMBL/GenBank/DDBJ whole genome shotgun (WGS) entry which is preliminary data.</text>
</comment>
<feature type="region of interest" description="DNA-binding and helicase activity, interacts with RecC" evidence="15">
    <location>
        <begin position="1"/>
        <end position="956"/>
    </location>
</feature>
<gene>
    <name evidence="15" type="primary">recB</name>
    <name evidence="20" type="ORF">HNP33_001716</name>
</gene>
<evidence type="ECO:0000256" key="11">
    <source>
        <dbReference type="ARBA" id="ARBA00023204"/>
    </source>
</evidence>
<keyword evidence="21" id="KW-1185">Reference proteome</keyword>
<evidence type="ECO:0000256" key="5">
    <source>
        <dbReference type="ARBA" id="ARBA00022801"/>
    </source>
</evidence>
<feature type="domain" description="UvrD-like helicase ATP-binding" evidence="18">
    <location>
        <begin position="12"/>
        <end position="492"/>
    </location>
</feature>
<reference evidence="20 21" key="1">
    <citation type="submission" date="2020-08" db="EMBL/GenBank/DDBJ databases">
        <title>Functional genomics of gut bacteria from endangered species of beetles.</title>
        <authorList>
            <person name="Carlos-Shanley C."/>
        </authorList>
    </citation>
    <scope>NUCLEOTIDE SEQUENCE [LARGE SCALE GENOMIC DNA]</scope>
    <source>
        <strain evidence="20 21">S00124</strain>
    </source>
</reference>
<accession>A0ABR6RF62</accession>
<feature type="compositionally biased region" description="Low complexity" evidence="17">
    <location>
        <begin position="568"/>
        <end position="580"/>
    </location>
</feature>
<comment type="catalytic activity">
    <reaction evidence="15">
        <text>Exonucleolytic cleavage (in the presence of ATP) in either 5'- to 3'- or 3'- to 5'-direction to yield 5'-phosphooligonucleotides.</text>
        <dbReference type="EC" id="3.1.11.5"/>
    </reaction>
</comment>
<dbReference type="InterPro" id="IPR038726">
    <property type="entry name" value="PDDEXK_AddAB-type"/>
</dbReference>
<feature type="region of interest" description="Disordered" evidence="17">
    <location>
        <begin position="561"/>
        <end position="589"/>
    </location>
</feature>
<feature type="domain" description="UvrD-like helicase C-terminal" evidence="19">
    <location>
        <begin position="545"/>
        <end position="822"/>
    </location>
</feature>
<evidence type="ECO:0000256" key="14">
    <source>
        <dbReference type="ARBA" id="ARBA00048988"/>
    </source>
</evidence>
<dbReference type="InterPro" id="IPR027417">
    <property type="entry name" value="P-loop_NTPase"/>
</dbReference>
<dbReference type="GO" id="GO:0008854">
    <property type="term" value="F:exodeoxyribonuclease V activity"/>
    <property type="evidence" value="ECO:0007669"/>
    <property type="project" value="UniProtKB-EC"/>
</dbReference>
<comment type="domain">
    <text evidence="15">The C-terminal domain has nuclease activity and interacts with RecD. It interacts with RecA, facilitating its loading onto ssDNA.</text>
</comment>
<comment type="cofactor">
    <cofactor evidence="15">
        <name>Mg(2+)</name>
        <dbReference type="ChEBI" id="CHEBI:18420"/>
    </cofactor>
    <text evidence="15">Binds 1 Mg(2+) ion per subunit.</text>
</comment>
<dbReference type="Proteomes" id="UP000562492">
    <property type="component" value="Unassembled WGS sequence"/>
</dbReference>
<dbReference type="CDD" id="cd22352">
    <property type="entry name" value="RecB_C-like"/>
    <property type="match status" value="1"/>
</dbReference>
<evidence type="ECO:0000256" key="9">
    <source>
        <dbReference type="ARBA" id="ARBA00022842"/>
    </source>
</evidence>
<feature type="binding site" evidence="15">
    <location>
        <position position="1198"/>
    </location>
    <ligand>
        <name>Mg(2+)</name>
        <dbReference type="ChEBI" id="CHEBI:18420"/>
    </ligand>
</feature>
<dbReference type="PROSITE" id="PS51217">
    <property type="entry name" value="UVRD_HELICASE_CTER"/>
    <property type="match status" value="1"/>
</dbReference>
<evidence type="ECO:0000256" key="2">
    <source>
        <dbReference type="ARBA" id="ARBA00022723"/>
    </source>
</evidence>
<comment type="similarity">
    <text evidence="15">Belongs to the helicase family. UvrD subfamily.</text>
</comment>
<keyword evidence="10 15" id="KW-0238">DNA-binding</keyword>
<dbReference type="RefSeq" id="WP_184707330.1">
    <property type="nucleotide sequence ID" value="NZ_JACHKZ010000008.1"/>
</dbReference>
<evidence type="ECO:0000256" key="12">
    <source>
        <dbReference type="ARBA" id="ARBA00023235"/>
    </source>
</evidence>
<evidence type="ECO:0000256" key="10">
    <source>
        <dbReference type="ARBA" id="ARBA00023125"/>
    </source>
</evidence>
<dbReference type="InterPro" id="IPR000212">
    <property type="entry name" value="DNA_helicase_UvrD/REP"/>
</dbReference>
<dbReference type="HAMAP" id="MF_01485">
    <property type="entry name" value="RecB"/>
    <property type="match status" value="1"/>
</dbReference>
<keyword evidence="11 15" id="KW-0234">DNA repair</keyword>
<keyword evidence="7 15" id="KW-0269">Exonuclease</keyword>
<evidence type="ECO:0000256" key="15">
    <source>
        <dbReference type="HAMAP-Rule" id="MF_01485"/>
    </source>
</evidence>
<dbReference type="SUPFAM" id="SSF52540">
    <property type="entry name" value="P-loop containing nucleoside triphosphate hydrolases"/>
    <property type="match status" value="1"/>
</dbReference>
<dbReference type="PANTHER" id="PTHR11070">
    <property type="entry name" value="UVRD / RECB / PCRA DNA HELICASE FAMILY MEMBER"/>
    <property type="match status" value="1"/>
</dbReference>
<keyword evidence="5 15" id="KW-0378">Hydrolase</keyword>
<comment type="function">
    <text evidence="15">A helicase/nuclease that prepares dsDNA breaks (DSB) for recombinational DNA repair. Binds to DSBs and unwinds DNA via a highly rapid and processive ATP-dependent bidirectional helicase activity. Unwinds dsDNA until it encounters a Chi (crossover hotspot instigator) sequence from the 3' direction. Cuts ssDNA a few nucleotides 3' to the Chi site. The properties and activities of the enzyme are changed at Chi. The Chi-altered holoenzyme produces a long 3'-ssDNA overhang and facilitates RecA-binding to the ssDNA for homologous DNA recombination and repair. Holoenzyme degrades any linearized DNA that is unable to undergo homologous recombination. In the holoenzyme this subunit contributes ATPase, 3'-5' helicase, exonuclease activity and loads RecA onto ssDNA.</text>
</comment>
<dbReference type="InterPro" id="IPR004586">
    <property type="entry name" value="RecB"/>
</dbReference>
<evidence type="ECO:0000256" key="7">
    <source>
        <dbReference type="ARBA" id="ARBA00022839"/>
    </source>
</evidence>
<sequence length="1304" mass="142592">MSGQGTVPQRLADAVQALHPLQFPLWGSRLIEASAGTGKTYTIAALYLRLVLQHGAENAYRRPLVPPEILVVTFTDAATQELRDRIRQRLAEAAELFGRDPADTIGLDAVDPLLLALRADYPDAQWPGCARRLREAANWMDEAAVSTIHSWCYRMLREHAFDSGSLFQQQLVTDQTELLTQVVQDYWRTQFYGLPASALRSLQTVVASPAALQDALQGMLARQEAEWQFEGQALPASAAVDVAALLNHAAEQAERCEQLQAAARDAWRTHRADLEQLFATLLPHFNGTTYPKKDEEGVFDGWMASIAAWSEGADAPAKIRAFSQSGIRLKKGASVPAHPALAALDDWLAADGEAVPAAAQIKPLLLRHALGHVRHALNAEKQRRAELGFDDLLQRLDAALQAEGGEALAARIRAQFPVAMIDEFQDTDPLQYRIFERVYAIDANDAGLGFFMIGDPKQAIYAFRGADIYTYLRARAATAGRHYSLGTNYRSTTAVVDAVNHCFSHAEGHDSGAFRFRQGPANPVPFVPVGANGRREGLFLAGAAQPAMTLWTLLAPEREADGEGVEGAGSAEEAAASAASTRTGVPEGQYRRRMAASAAAQITEWLNAAQRGQAGFGTDPDALQRALRPADIAVLVRGRAEAELVREQLALRGLASVYLSDRDSVFQTAEAADMLRWLRAVHAPTDDGLLRTALATAAMGWSWQALDRLNHDEQHWEQLTLRMRALQQLWQKKGVLPMLRQWLLDFDLPARWLAQTGGERRLTNVLHLAEWLQRTSAAVDGEQALMRALAEQMARPEGDEEILHLESDADLIKIVTIHKSKGLEYPLVLLPFISSWRDFDGKSRGYAQFHDAATGALVVELSNKHAPAVAGHNDERLSEDMRLLYVALTRAQYALWLGIAPIAKGSSKAGTLEKSAIGYLLAGGNKLPDATLGATLQAFAQGCAGIAVQPLPPATSPDAVRYTPPPAPALHAPRHPQRRYDEHWWIASFSALTDKLGHVGHVGDVASLALQTVDAIDLDISAQDGRTPEPETAQEDQYLELQDVAPDTPGATLPVRAAAAVPGSLHAFPKGPDAGNFLHGMLEWCAQEGFGAVLAQPAQLDNLIAHRCKVRGWADWAEPLQGIVRQWLQAPLVLQGEAGPSLAQLAQWQVEMEFWLPVVGQASSAQLDALVQQHIAPGQPRPALAYNRLHGMLKGYMDLVLEHGGRYYVLDYKSNWLGTDSTAYTPAAMQAAVLQHRYDVQYVIYTYALHRLLQLRLPGYDYERDVGGVVYWFLRGVDAAGAGMYADKPPRALMDALDALWAAP</sequence>
<evidence type="ECO:0000256" key="8">
    <source>
        <dbReference type="ARBA" id="ARBA00022840"/>
    </source>
</evidence>
<feature type="region of interest" description="Nuclease activity, interacts with RecD and RecA" evidence="15">
    <location>
        <begin position="983"/>
        <end position="1304"/>
    </location>
</feature>
<dbReference type="Pfam" id="PF12705">
    <property type="entry name" value="PDDEXK_1"/>
    <property type="match status" value="1"/>
</dbReference>
<dbReference type="Pfam" id="PF13361">
    <property type="entry name" value="UvrD_C"/>
    <property type="match status" value="1"/>
</dbReference>
<organism evidence="20 21">
    <name type="scientific">Comamonas odontotermitis</name>
    <dbReference type="NCBI Taxonomy" id="379895"/>
    <lineage>
        <taxon>Bacteria</taxon>
        <taxon>Pseudomonadati</taxon>
        <taxon>Pseudomonadota</taxon>
        <taxon>Betaproteobacteria</taxon>
        <taxon>Burkholderiales</taxon>
        <taxon>Comamonadaceae</taxon>
        <taxon>Comamonas</taxon>
    </lineage>
</organism>
<dbReference type="InterPro" id="IPR014017">
    <property type="entry name" value="DNA_helicase_UvrD-like_C"/>
</dbReference>
<feature type="binding site" evidence="15">
    <location>
        <position position="1211"/>
    </location>
    <ligand>
        <name>Mg(2+)</name>
        <dbReference type="ChEBI" id="CHEBI:18420"/>
    </ligand>
</feature>
<dbReference type="NCBIfam" id="TIGR00609">
    <property type="entry name" value="recB"/>
    <property type="match status" value="1"/>
</dbReference>
<dbReference type="Gene3D" id="1.10.3170.10">
    <property type="entry name" value="Recbcd, chain B, domain 2"/>
    <property type="match status" value="1"/>
</dbReference>
<comment type="domain">
    <text evidence="15">The N-terminal DNA-binding domain is a ssDNA-dependent ATPase and has ATP-dependent 3'-5' helicase function. This domain interacts with RecC.</text>
</comment>
<dbReference type="InterPro" id="IPR014016">
    <property type="entry name" value="UvrD-like_ATP-bd"/>
</dbReference>
<dbReference type="SUPFAM" id="SSF52980">
    <property type="entry name" value="Restriction endonuclease-like"/>
    <property type="match status" value="1"/>
</dbReference>
<keyword evidence="12 15" id="KW-0413">Isomerase</keyword>
<keyword evidence="1 15" id="KW-0540">Nuclease</keyword>
<dbReference type="EMBL" id="JACHKZ010000008">
    <property type="protein sequence ID" value="MBB6577659.1"/>
    <property type="molecule type" value="Genomic_DNA"/>
</dbReference>
<dbReference type="EC" id="3.1.11.5" evidence="15"/>
<dbReference type="PANTHER" id="PTHR11070:SF23">
    <property type="entry name" value="RECBCD ENZYME SUBUNIT RECB"/>
    <property type="match status" value="1"/>
</dbReference>
<comment type="subunit">
    <text evidence="15">Heterotrimer of RecB, RecC and RecD. All subunits contribute to DNA-binding. Interacts with RecA.</text>
</comment>
<dbReference type="PROSITE" id="PS51198">
    <property type="entry name" value="UVRD_HELICASE_ATP_BIND"/>
    <property type="match status" value="1"/>
</dbReference>
<evidence type="ECO:0000256" key="3">
    <source>
        <dbReference type="ARBA" id="ARBA00022741"/>
    </source>
</evidence>
<proteinExistence type="inferred from homology"/>
<keyword evidence="6 15" id="KW-0347">Helicase</keyword>
<feature type="binding site" evidence="16">
    <location>
        <begin position="33"/>
        <end position="40"/>
    </location>
    <ligand>
        <name>ATP</name>
        <dbReference type="ChEBI" id="CHEBI:30616"/>
    </ligand>
</feature>
<comment type="catalytic activity">
    <reaction evidence="14 15">
        <text>ATP + H2O = ADP + phosphate + H(+)</text>
        <dbReference type="Rhea" id="RHEA:13065"/>
        <dbReference type="ChEBI" id="CHEBI:15377"/>
        <dbReference type="ChEBI" id="CHEBI:15378"/>
        <dbReference type="ChEBI" id="CHEBI:30616"/>
        <dbReference type="ChEBI" id="CHEBI:43474"/>
        <dbReference type="ChEBI" id="CHEBI:456216"/>
        <dbReference type="EC" id="5.6.2.4"/>
    </reaction>
</comment>